<reference evidence="2 3" key="1">
    <citation type="submission" date="2020-08" db="EMBL/GenBank/DDBJ databases">
        <title>Genomic Encyclopedia of Type Strains, Phase IV (KMG-V): Genome sequencing to study the core and pangenomes of soil and plant-associated prokaryotes.</title>
        <authorList>
            <person name="Whitman W."/>
        </authorList>
    </citation>
    <scope>NUCLEOTIDE SEQUENCE [LARGE SCALE GENOMIC DNA]</scope>
    <source>
        <strain evidence="2 3">MP601</strain>
    </source>
</reference>
<keyword evidence="1" id="KW-0812">Transmembrane</keyword>
<keyword evidence="1" id="KW-0472">Membrane</keyword>
<organism evidence="2 3">
    <name type="scientific">Mucilaginibacter lappiensis</name>
    <dbReference type="NCBI Taxonomy" id="354630"/>
    <lineage>
        <taxon>Bacteria</taxon>
        <taxon>Pseudomonadati</taxon>
        <taxon>Bacteroidota</taxon>
        <taxon>Sphingobacteriia</taxon>
        <taxon>Sphingobacteriales</taxon>
        <taxon>Sphingobacteriaceae</taxon>
        <taxon>Mucilaginibacter</taxon>
    </lineage>
</organism>
<name>A0A841JEZ0_9SPHI</name>
<dbReference type="EMBL" id="JACHCA010000008">
    <property type="protein sequence ID" value="MBB6129134.1"/>
    <property type="molecule type" value="Genomic_DNA"/>
</dbReference>
<dbReference type="InterPro" id="IPR011042">
    <property type="entry name" value="6-blade_b-propeller_TolB-like"/>
</dbReference>
<dbReference type="AlphaFoldDB" id="A0A841JEZ0"/>
<accession>A0A841JEZ0</accession>
<proteinExistence type="predicted"/>
<evidence type="ECO:0000313" key="2">
    <source>
        <dbReference type="EMBL" id="MBB6129134.1"/>
    </source>
</evidence>
<feature type="transmembrane region" description="Helical" evidence="1">
    <location>
        <begin position="12"/>
        <end position="31"/>
    </location>
</feature>
<keyword evidence="1" id="KW-1133">Transmembrane helix</keyword>
<evidence type="ECO:0000256" key="1">
    <source>
        <dbReference type="SAM" id="Phobius"/>
    </source>
</evidence>
<gene>
    <name evidence="2" type="ORF">HDF22_003259</name>
</gene>
<protein>
    <submittedName>
        <fullName evidence="2">Tol biopolymer transport system component</fullName>
    </submittedName>
</protein>
<comment type="caution">
    <text evidence="2">The sequence shown here is derived from an EMBL/GenBank/DDBJ whole genome shotgun (WGS) entry which is preliminary data.</text>
</comment>
<sequence length="328" mass="36628">MKRILPVKEGLNASTAAGYLILIALCAIYSFSYGQTNIIDTGIMPQVFAPGVISTPYSEWSTSFTPDGQTVYSSQGSIYWTIIFSKQQNGKWMPPQVASFSGKFRDTDPFVTPDGKKIFFISNRPPKDKPQDKAQQVEHIWYANHLTDDDWDTPQLLDSAINLTGIGNYAPSVSAKGTLFYCSRRKELTGMQSFYTKWLGNHYDKPQQLIIPGVSEIQDPFIAPDESYLAFLSGNDIYISFKQNNNWGQAQKLGAAVNNGDANSSPCISADGKTLYYSSNRIQGFYKRDPKKPALNYDELVKENNSLFNSQGNILMIPIHLPQHSGNK</sequence>
<dbReference type="SUPFAM" id="SSF82171">
    <property type="entry name" value="DPP6 N-terminal domain-like"/>
    <property type="match status" value="1"/>
</dbReference>
<dbReference type="RefSeq" id="WP_183588352.1">
    <property type="nucleotide sequence ID" value="NZ_JACHCA010000008.1"/>
</dbReference>
<dbReference type="Pfam" id="PF07676">
    <property type="entry name" value="PD40"/>
    <property type="match status" value="2"/>
</dbReference>
<dbReference type="Proteomes" id="UP000548326">
    <property type="component" value="Unassembled WGS sequence"/>
</dbReference>
<evidence type="ECO:0000313" key="3">
    <source>
        <dbReference type="Proteomes" id="UP000548326"/>
    </source>
</evidence>
<dbReference type="InterPro" id="IPR011659">
    <property type="entry name" value="WD40"/>
</dbReference>
<dbReference type="Gene3D" id="2.120.10.30">
    <property type="entry name" value="TolB, C-terminal domain"/>
    <property type="match status" value="1"/>
</dbReference>